<evidence type="ECO:0000313" key="5">
    <source>
        <dbReference type="Proteomes" id="UP001524547"/>
    </source>
</evidence>
<dbReference type="InterPro" id="IPR001296">
    <property type="entry name" value="Glyco_trans_1"/>
</dbReference>
<comment type="caution">
    <text evidence="4">The sequence shown here is derived from an EMBL/GenBank/DDBJ whole genome shotgun (WGS) entry which is preliminary data.</text>
</comment>
<name>A0ABT1VW72_9PROT</name>
<dbReference type="Proteomes" id="UP001524547">
    <property type="component" value="Unassembled WGS sequence"/>
</dbReference>
<dbReference type="Gene3D" id="3.40.50.2000">
    <property type="entry name" value="Glycogen Phosphorylase B"/>
    <property type="match status" value="1"/>
</dbReference>
<evidence type="ECO:0000259" key="3">
    <source>
        <dbReference type="Pfam" id="PF00534"/>
    </source>
</evidence>
<feature type="domain" description="Glycosyl transferase family 1" evidence="3">
    <location>
        <begin position="326"/>
        <end position="485"/>
    </location>
</feature>
<organism evidence="4 5">
    <name type="scientific">Rhizosaccharibacter radicis</name>
    <dbReference type="NCBI Taxonomy" id="2782605"/>
    <lineage>
        <taxon>Bacteria</taxon>
        <taxon>Pseudomonadati</taxon>
        <taxon>Pseudomonadota</taxon>
        <taxon>Alphaproteobacteria</taxon>
        <taxon>Acetobacterales</taxon>
        <taxon>Acetobacteraceae</taxon>
        <taxon>Rhizosaccharibacter</taxon>
    </lineage>
</organism>
<keyword evidence="1" id="KW-0808">Transferase</keyword>
<dbReference type="CDD" id="cd03809">
    <property type="entry name" value="GT4_MtfB-like"/>
    <property type="match status" value="1"/>
</dbReference>
<dbReference type="SUPFAM" id="SSF53756">
    <property type="entry name" value="UDP-Glycosyltransferase/glycogen phosphorylase"/>
    <property type="match status" value="1"/>
</dbReference>
<dbReference type="RefSeq" id="WP_422919340.1">
    <property type="nucleotide sequence ID" value="NZ_JAMZEJ010000004.1"/>
</dbReference>
<dbReference type="EMBL" id="JAMZEJ010000004">
    <property type="protein sequence ID" value="MCQ8240592.1"/>
    <property type="molecule type" value="Genomic_DNA"/>
</dbReference>
<reference evidence="4 5" key="1">
    <citation type="submission" date="2022-06" db="EMBL/GenBank/DDBJ databases">
        <title>Rhizosaccharibacter gen. nov. sp. nov. KSS12, endophytic bacteria isolated from sugarcane.</title>
        <authorList>
            <person name="Pitiwittayakul N."/>
        </authorList>
    </citation>
    <scope>NUCLEOTIDE SEQUENCE [LARGE SCALE GENOMIC DNA]</scope>
    <source>
        <strain evidence="4 5">KSS12</strain>
    </source>
</reference>
<evidence type="ECO:0000313" key="4">
    <source>
        <dbReference type="EMBL" id="MCQ8240592.1"/>
    </source>
</evidence>
<gene>
    <name evidence="4" type="ORF">NFI88_07010</name>
</gene>
<feature type="compositionally biased region" description="Low complexity" evidence="2">
    <location>
        <begin position="172"/>
        <end position="186"/>
    </location>
</feature>
<dbReference type="Pfam" id="PF00534">
    <property type="entry name" value="Glycos_transf_1"/>
    <property type="match status" value="1"/>
</dbReference>
<sequence>MSVPRDGSKPVPSIWFDVEDLFEHVRHNPRPSGIQRLALEIMRGMVSDPAMRHRVGFVRHAPDGRDLLVVSWAEVDRLFGSAAPVAVAAAMPAAPSGSVGPGVTNGGAPARRGRLDRLLGVVPARVRRPALLFAVMQTQAAAALSGIAVSIVRQEARRGMNGLGRGVRAVRRSGAAGDPASDGATARPAGEAPRRLSDVAVAGDVLTVLGSPWNALDYAALVSRARGLHGLRFAVLMHDAIPVLRPEWCDRGINRIFRHWYGSVLPLADFVFANSRATASDVEGWCGRAGIPLPGAVRPVPVGSGFGAPAGGDTVAATPRAIGSESPRRPFVLFVSTIEARKNHLLLFRVWRRLMEELPASDVPDLVFVGRAGWLVADLMDQIRNSRFLDGRLRLMQDVDDATLRGLYRSCLFTVFPSFYEGWGLPVTESLAFGTPCIASRATSIPEAGGSLARYLDPDSVGDATRVIRDAITDRQGLADWQERIQREFRPVPWSAAGRAMLDAVDAAS</sequence>
<protein>
    <submittedName>
        <fullName evidence="4">Glycosyltransferase family 4 protein</fullName>
    </submittedName>
</protein>
<accession>A0ABT1VW72</accession>
<dbReference type="PANTHER" id="PTHR46401">
    <property type="entry name" value="GLYCOSYLTRANSFERASE WBBK-RELATED"/>
    <property type="match status" value="1"/>
</dbReference>
<evidence type="ECO:0000256" key="1">
    <source>
        <dbReference type="ARBA" id="ARBA00022679"/>
    </source>
</evidence>
<dbReference type="PANTHER" id="PTHR46401:SF2">
    <property type="entry name" value="GLYCOSYLTRANSFERASE WBBK-RELATED"/>
    <property type="match status" value="1"/>
</dbReference>
<evidence type="ECO:0000256" key="2">
    <source>
        <dbReference type="SAM" id="MobiDB-lite"/>
    </source>
</evidence>
<keyword evidence="5" id="KW-1185">Reference proteome</keyword>
<proteinExistence type="predicted"/>
<feature type="region of interest" description="Disordered" evidence="2">
    <location>
        <begin position="171"/>
        <end position="191"/>
    </location>
</feature>